<dbReference type="Proteomes" id="UP000050741">
    <property type="component" value="Unassembled WGS sequence"/>
</dbReference>
<proteinExistence type="predicted"/>
<reference evidence="2" key="2">
    <citation type="submission" date="2016-06" db="UniProtKB">
        <authorList>
            <consortium name="WormBaseParasite"/>
        </authorList>
    </citation>
    <scope>IDENTIFICATION</scope>
</reference>
<protein>
    <submittedName>
        <fullName evidence="2">FERM domain-containing protein</fullName>
    </submittedName>
</protein>
<name>A0A183CQW2_GLOPA</name>
<sequence length="57" mass="6796">DRFDKGLLLLNYLENCYVQLQIQPLERRCTDLASEIAFFLEANSAFRSERIVRFQQL</sequence>
<dbReference type="WBParaSite" id="GPLIN_001527000">
    <property type="protein sequence ID" value="GPLIN_001527000"/>
    <property type="gene ID" value="GPLIN_001527000"/>
</dbReference>
<dbReference type="AlphaFoldDB" id="A0A183CQW2"/>
<evidence type="ECO:0000313" key="2">
    <source>
        <dbReference type="WBParaSite" id="GPLIN_001527000"/>
    </source>
</evidence>
<organism evidence="1 2">
    <name type="scientific">Globodera pallida</name>
    <name type="common">Potato cyst nematode worm</name>
    <name type="synonym">Heterodera pallida</name>
    <dbReference type="NCBI Taxonomy" id="36090"/>
    <lineage>
        <taxon>Eukaryota</taxon>
        <taxon>Metazoa</taxon>
        <taxon>Ecdysozoa</taxon>
        <taxon>Nematoda</taxon>
        <taxon>Chromadorea</taxon>
        <taxon>Rhabditida</taxon>
        <taxon>Tylenchina</taxon>
        <taxon>Tylenchomorpha</taxon>
        <taxon>Tylenchoidea</taxon>
        <taxon>Heteroderidae</taxon>
        <taxon>Heteroderinae</taxon>
        <taxon>Globodera</taxon>
    </lineage>
</organism>
<reference evidence="1" key="1">
    <citation type="submission" date="2014-05" db="EMBL/GenBank/DDBJ databases">
        <title>The genome and life-stage specific transcriptomes of Globodera pallida elucidate key aspects of plant parasitism by a cyst nematode.</title>
        <authorList>
            <person name="Cotton J.A."/>
            <person name="Lilley C.J."/>
            <person name="Jones L.M."/>
            <person name="Kikuchi T."/>
            <person name="Reid A.J."/>
            <person name="Thorpe P."/>
            <person name="Tsai I.J."/>
            <person name="Beasley H."/>
            <person name="Blok V."/>
            <person name="Cock P.J.A."/>
            <person name="Van den Akker S.E."/>
            <person name="Holroyd N."/>
            <person name="Hunt M."/>
            <person name="Mantelin S."/>
            <person name="Naghra H."/>
            <person name="Pain A."/>
            <person name="Palomares-Rius J.E."/>
            <person name="Zarowiecki M."/>
            <person name="Berriman M."/>
            <person name="Jones J.T."/>
            <person name="Urwin P.E."/>
        </authorList>
    </citation>
    <scope>NUCLEOTIDE SEQUENCE [LARGE SCALE GENOMIC DNA]</scope>
    <source>
        <strain evidence="1">Lindley</strain>
    </source>
</reference>
<accession>A0A183CQW2</accession>
<evidence type="ECO:0000313" key="1">
    <source>
        <dbReference type="Proteomes" id="UP000050741"/>
    </source>
</evidence>
<keyword evidence="1" id="KW-1185">Reference proteome</keyword>